<proteinExistence type="predicted"/>
<dbReference type="Pfam" id="PF02517">
    <property type="entry name" value="Rce1-like"/>
    <property type="match status" value="1"/>
</dbReference>
<keyword evidence="1" id="KW-1133">Transmembrane helix</keyword>
<reference evidence="3 4" key="1">
    <citation type="journal article" date="2016" name="Nat. Commun.">
        <title>Thousands of microbial genomes shed light on interconnected biogeochemical processes in an aquifer system.</title>
        <authorList>
            <person name="Anantharaman K."/>
            <person name="Brown C.T."/>
            <person name="Hug L.A."/>
            <person name="Sharon I."/>
            <person name="Castelle C.J."/>
            <person name="Probst A.J."/>
            <person name="Thomas B.C."/>
            <person name="Singh A."/>
            <person name="Wilkins M.J."/>
            <person name="Karaoz U."/>
            <person name="Brodie E.L."/>
            <person name="Williams K.H."/>
            <person name="Hubbard S.S."/>
            <person name="Banfield J.F."/>
        </authorList>
    </citation>
    <scope>NUCLEOTIDE SEQUENCE [LARGE SCALE GENOMIC DNA]</scope>
</reference>
<dbReference type="PANTHER" id="PTHR39430">
    <property type="entry name" value="MEMBRANE-ASSOCIATED PROTEASE-RELATED"/>
    <property type="match status" value="1"/>
</dbReference>
<feature type="transmembrane region" description="Helical" evidence="1">
    <location>
        <begin position="12"/>
        <end position="28"/>
    </location>
</feature>
<name>A0A1F7JMQ5_9BACT</name>
<dbReference type="STRING" id="1802074.A3J15_00635"/>
<accession>A0A1F7JMQ5</accession>
<feature type="domain" description="CAAX prenyl protease 2/Lysostaphin resistance protein A-like" evidence="2">
    <location>
        <begin position="114"/>
        <end position="214"/>
    </location>
</feature>
<keyword evidence="1" id="KW-0472">Membrane</keyword>
<dbReference type="AlphaFoldDB" id="A0A1F7JMQ5"/>
<evidence type="ECO:0000313" key="4">
    <source>
        <dbReference type="Proteomes" id="UP000176376"/>
    </source>
</evidence>
<dbReference type="InterPro" id="IPR003675">
    <property type="entry name" value="Rce1/LyrA-like_dom"/>
</dbReference>
<organism evidence="3 4">
    <name type="scientific">Candidatus Roizmanbacteria bacterium RIFCSPLOWO2_02_FULL_38_10</name>
    <dbReference type="NCBI Taxonomy" id="1802074"/>
    <lineage>
        <taxon>Bacteria</taxon>
        <taxon>Candidatus Roizmaniibacteriota</taxon>
    </lineage>
</organism>
<evidence type="ECO:0000259" key="2">
    <source>
        <dbReference type="Pfam" id="PF02517"/>
    </source>
</evidence>
<feature type="transmembrane region" description="Helical" evidence="1">
    <location>
        <begin position="174"/>
        <end position="195"/>
    </location>
</feature>
<dbReference type="EMBL" id="MGAY01000019">
    <property type="protein sequence ID" value="OGK56890.1"/>
    <property type="molecule type" value="Genomic_DNA"/>
</dbReference>
<feature type="transmembrane region" description="Helical" evidence="1">
    <location>
        <begin position="34"/>
        <end position="53"/>
    </location>
</feature>
<evidence type="ECO:0000256" key="1">
    <source>
        <dbReference type="SAM" id="Phobius"/>
    </source>
</evidence>
<feature type="transmembrane region" description="Helical" evidence="1">
    <location>
        <begin position="148"/>
        <end position="168"/>
    </location>
</feature>
<dbReference type="Proteomes" id="UP000176376">
    <property type="component" value="Unassembled WGS sequence"/>
</dbReference>
<gene>
    <name evidence="3" type="ORF">A3J15_00635</name>
</gene>
<dbReference type="PANTHER" id="PTHR39430:SF1">
    <property type="entry name" value="PROTEASE"/>
    <property type="match status" value="1"/>
</dbReference>
<evidence type="ECO:0000313" key="3">
    <source>
        <dbReference type="EMBL" id="OGK56890.1"/>
    </source>
</evidence>
<feature type="transmembrane region" description="Helical" evidence="1">
    <location>
        <begin position="107"/>
        <end position="127"/>
    </location>
</feature>
<keyword evidence="1" id="KW-0812">Transmembrane</keyword>
<protein>
    <recommendedName>
        <fullName evidence="2">CAAX prenyl protease 2/Lysostaphin resistance protein A-like domain-containing protein</fullName>
    </recommendedName>
</protein>
<sequence length="220" mass="25462">MKQNVSPIQRVLNVWAIILIIWSIYRTKFRLPEWFDEFIAKPMVFIFPVFWYVKRYENKNFFDAIWFDFKKIFADLYLGISIGLIFAISAFLSNFIRGDGASVGQTILALGLTKLSLFFLIALATGISEEILSRGFILKRLYEDSQNMFVASFNASILFFILHIPILFSNAKLSGGLLMMFMVTDLILSLANSFIYLQRKSLFLPILIHAFYNLAIILYI</sequence>
<dbReference type="GO" id="GO:0004175">
    <property type="term" value="F:endopeptidase activity"/>
    <property type="evidence" value="ECO:0007669"/>
    <property type="project" value="UniProtKB-ARBA"/>
</dbReference>
<feature type="transmembrane region" description="Helical" evidence="1">
    <location>
        <begin position="202"/>
        <end position="219"/>
    </location>
</feature>
<comment type="caution">
    <text evidence="3">The sequence shown here is derived from an EMBL/GenBank/DDBJ whole genome shotgun (WGS) entry which is preliminary data.</text>
</comment>
<feature type="transmembrane region" description="Helical" evidence="1">
    <location>
        <begin position="74"/>
        <end position="95"/>
    </location>
</feature>
<dbReference type="GO" id="GO:0080120">
    <property type="term" value="P:CAAX-box protein maturation"/>
    <property type="evidence" value="ECO:0007669"/>
    <property type="project" value="UniProtKB-ARBA"/>
</dbReference>